<dbReference type="PRINTS" id="PR00081">
    <property type="entry name" value="GDHRDH"/>
</dbReference>
<comment type="similarity">
    <text evidence="1">Belongs to the short-chain dehydrogenases/reductases (SDR) family.</text>
</comment>
<proteinExistence type="inferred from homology"/>
<dbReference type="Pfam" id="PF13561">
    <property type="entry name" value="adh_short_C2"/>
    <property type="match status" value="1"/>
</dbReference>
<dbReference type="RefSeq" id="WP_115866547.1">
    <property type="nucleotide sequence ID" value="NZ_QREG01000002.1"/>
</dbReference>
<organism evidence="4 5">
    <name type="scientific">Marinoscillum furvescens DSM 4134</name>
    <dbReference type="NCBI Taxonomy" id="1122208"/>
    <lineage>
        <taxon>Bacteria</taxon>
        <taxon>Pseudomonadati</taxon>
        <taxon>Bacteroidota</taxon>
        <taxon>Cytophagia</taxon>
        <taxon>Cytophagales</taxon>
        <taxon>Reichenbachiellaceae</taxon>
        <taxon>Marinoscillum</taxon>
    </lineage>
</organism>
<dbReference type="NCBIfam" id="NF006384">
    <property type="entry name" value="PRK08628.1"/>
    <property type="match status" value="1"/>
</dbReference>
<reference evidence="4 5" key="1">
    <citation type="submission" date="2018-07" db="EMBL/GenBank/DDBJ databases">
        <title>Genomic Encyclopedia of Type Strains, Phase IV (KMG-IV): sequencing the most valuable type-strain genomes for metagenomic binning, comparative biology and taxonomic classification.</title>
        <authorList>
            <person name="Goeker M."/>
        </authorList>
    </citation>
    <scope>NUCLEOTIDE SEQUENCE [LARGE SCALE GENOMIC DNA]</scope>
    <source>
        <strain evidence="4 5">DSM 4134</strain>
    </source>
</reference>
<dbReference type="GO" id="GO:0016616">
    <property type="term" value="F:oxidoreductase activity, acting on the CH-OH group of donors, NAD or NADP as acceptor"/>
    <property type="evidence" value="ECO:0007669"/>
    <property type="project" value="UniProtKB-ARBA"/>
</dbReference>
<feature type="domain" description="Ketoreductase" evidence="3">
    <location>
        <begin position="8"/>
        <end position="192"/>
    </location>
</feature>
<gene>
    <name evidence="4" type="ORF">C7460_10224</name>
</gene>
<dbReference type="PANTHER" id="PTHR42760">
    <property type="entry name" value="SHORT-CHAIN DEHYDROGENASES/REDUCTASES FAMILY MEMBER"/>
    <property type="match status" value="1"/>
</dbReference>
<accession>A0A3D9L8K8</accession>
<protein>
    <submittedName>
        <fullName evidence="4">L-fucose dehydrogenase</fullName>
    </submittedName>
</protein>
<dbReference type="InterPro" id="IPR036291">
    <property type="entry name" value="NAD(P)-bd_dom_sf"/>
</dbReference>
<name>A0A3D9L8K8_MARFU</name>
<sequence length="260" mass="27871">MELKLKDKVFIVTGGAKGIGRAITEELAQEGGIPVIVGRSQKEADELSETIAAKGGKSLVVNAVLGQSDICKSIVDQTVEAFGRIDGVVNNAGVNDGVGLIEGNPDAFKNSVTTNLTHYYDLVHYAIKYLIESKGAIVNVSSKTALTGQGGTSGYAASKGAQLALTREWAVELAEHGVRVNAIVPAEVMTPQYQRWIDSFEDKERSLEVITSRIPLGKRMTTSEEIAAMTVFLLSDRSGHTTGQWLYVDGGYVHLDRAMA</sequence>
<dbReference type="GO" id="GO:0006633">
    <property type="term" value="P:fatty acid biosynthetic process"/>
    <property type="evidence" value="ECO:0007669"/>
    <property type="project" value="TreeGrafter"/>
</dbReference>
<evidence type="ECO:0000313" key="4">
    <source>
        <dbReference type="EMBL" id="REE02006.1"/>
    </source>
</evidence>
<evidence type="ECO:0000256" key="1">
    <source>
        <dbReference type="ARBA" id="ARBA00006484"/>
    </source>
</evidence>
<dbReference type="AlphaFoldDB" id="A0A3D9L8K8"/>
<evidence type="ECO:0000313" key="5">
    <source>
        <dbReference type="Proteomes" id="UP000256779"/>
    </source>
</evidence>
<dbReference type="PANTHER" id="PTHR42760:SF133">
    <property type="entry name" value="3-OXOACYL-[ACYL-CARRIER-PROTEIN] REDUCTASE"/>
    <property type="match status" value="1"/>
</dbReference>
<dbReference type="Proteomes" id="UP000256779">
    <property type="component" value="Unassembled WGS sequence"/>
</dbReference>
<comment type="caution">
    <text evidence="4">The sequence shown here is derived from an EMBL/GenBank/DDBJ whole genome shotgun (WGS) entry which is preliminary data.</text>
</comment>
<evidence type="ECO:0000259" key="3">
    <source>
        <dbReference type="SMART" id="SM00822"/>
    </source>
</evidence>
<dbReference type="GO" id="GO:0048038">
    <property type="term" value="F:quinone binding"/>
    <property type="evidence" value="ECO:0007669"/>
    <property type="project" value="TreeGrafter"/>
</dbReference>
<dbReference type="CDD" id="cd05233">
    <property type="entry name" value="SDR_c"/>
    <property type="match status" value="1"/>
</dbReference>
<dbReference type="InterPro" id="IPR002347">
    <property type="entry name" value="SDR_fam"/>
</dbReference>
<keyword evidence="5" id="KW-1185">Reference proteome</keyword>
<evidence type="ECO:0000256" key="2">
    <source>
        <dbReference type="ARBA" id="ARBA00023002"/>
    </source>
</evidence>
<dbReference type="OrthoDB" id="9788235at2"/>
<dbReference type="PRINTS" id="PR00080">
    <property type="entry name" value="SDRFAMILY"/>
</dbReference>
<dbReference type="EMBL" id="QREG01000002">
    <property type="protein sequence ID" value="REE02006.1"/>
    <property type="molecule type" value="Genomic_DNA"/>
</dbReference>
<dbReference type="FunFam" id="3.40.50.720:FF:000084">
    <property type="entry name" value="Short-chain dehydrogenase reductase"/>
    <property type="match status" value="1"/>
</dbReference>
<keyword evidence="2" id="KW-0560">Oxidoreductase</keyword>
<dbReference type="SMART" id="SM00822">
    <property type="entry name" value="PKS_KR"/>
    <property type="match status" value="1"/>
</dbReference>
<dbReference type="InterPro" id="IPR057326">
    <property type="entry name" value="KR_dom"/>
</dbReference>
<dbReference type="Gene3D" id="3.40.50.720">
    <property type="entry name" value="NAD(P)-binding Rossmann-like Domain"/>
    <property type="match status" value="1"/>
</dbReference>
<dbReference type="SUPFAM" id="SSF51735">
    <property type="entry name" value="NAD(P)-binding Rossmann-fold domains"/>
    <property type="match status" value="1"/>
</dbReference>